<accession>I3TCE4</accession>
<dbReference type="AlphaFoldDB" id="I3TCE4"/>
<protein>
    <recommendedName>
        <fullName evidence="3">Zinc ribbon domain-containing protein</fullName>
    </recommendedName>
</protein>
<dbReference type="InParanoid" id="I3TCE4"/>
<dbReference type="KEGG" id="thg:TCELL_0007"/>
<name>I3TCE4_THEC1</name>
<organism evidence="1 2">
    <name type="scientific">Thermogladius calderae (strain DSM 22663 / VKM B-2946 / 1633)</name>
    <dbReference type="NCBI Taxonomy" id="1184251"/>
    <lineage>
        <taxon>Archaea</taxon>
        <taxon>Thermoproteota</taxon>
        <taxon>Thermoprotei</taxon>
        <taxon>Desulfurococcales</taxon>
        <taxon>Desulfurococcaceae</taxon>
        <taxon>Thermogladius</taxon>
    </lineage>
</organism>
<proteinExistence type="predicted"/>
<dbReference type="STRING" id="1184251.TCELL_0007"/>
<evidence type="ECO:0000313" key="1">
    <source>
        <dbReference type="EMBL" id="AFK50432.1"/>
    </source>
</evidence>
<sequence length="469" mass="52160">MAQTFKLRCSNCGAPLPQPKPGEEYVRCEYCGYWNKIVDTENYTSRLLEEVKQWISSLVPRQVVSSSTADMVARHHLFQAYIKPRLTPRLATAKAEFYRTISLGLVDVKGLLRRQEPGDPKRYFEESFKLSALSELAGSDEDLSLVNTAAGYFSAVAHLNNALVNAAGENYSEAARNLEEAAKVLDSIGEPRIAQRVKAVSGVYRALAEVKSRDPAASSTLIRGLDTVDPSDRLGVEVVKVIVDWSNTWFQHGRDPFEPYIKTVEFIKSYRGLSGKPIGEDFVELLSEYSRIHYAKLGAGKVRYMQGAGDALVPFYFSKVTVTAVSGGLLSKRGEAIDFNTLVPASTPLTNPPVVDVDFMSKAKGKDLREKVKAFNTSCVEPVVKGLRDDYLSSSLRVLPPLTPRSVAERYYYEYWKMWGPKFKATNIAVEVGDLVYVPGVLKESYIEVCGGVMRLFIRDTSMLNKVVV</sequence>
<dbReference type="eggNOG" id="arCOG03776">
    <property type="taxonomic scope" value="Archaea"/>
</dbReference>
<reference evidence="1 2" key="1">
    <citation type="journal article" date="2012" name="J. Bacteriol.">
        <title>Complete genome sequence of the hyperthermophilic cellulolytic Crenarchaeon 'Thermogladius cellulolyticus' 1633.</title>
        <authorList>
            <person name="Mardanov A.V."/>
            <person name="Kochetkova T.V."/>
            <person name="Beletsky A.V."/>
            <person name="Bonch-Osmolovskaya E.A."/>
            <person name="Ravin N.V."/>
            <person name="Skryabin K.G."/>
        </authorList>
    </citation>
    <scope>NUCLEOTIDE SEQUENCE [LARGE SCALE GENOMIC DNA]</scope>
    <source>
        <strain evidence="2">DSM 22663 / VKM B-2946 / 1633</strain>
    </source>
</reference>
<gene>
    <name evidence="1" type="ordered locus">TCELL_0007</name>
</gene>
<dbReference type="EMBL" id="CP003531">
    <property type="protein sequence ID" value="AFK50432.1"/>
    <property type="molecule type" value="Genomic_DNA"/>
</dbReference>
<evidence type="ECO:0000313" key="2">
    <source>
        <dbReference type="Proteomes" id="UP000005270"/>
    </source>
</evidence>
<evidence type="ECO:0008006" key="3">
    <source>
        <dbReference type="Google" id="ProtNLM"/>
    </source>
</evidence>
<dbReference type="HOGENOM" id="CLU_527496_0_0_2"/>
<dbReference type="Proteomes" id="UP000005270">
    <property type="component" value="Chromosome"/>
</dbReference>
<keyword evidence="2" id="KW-1185">Reference proteome</keyword>